<evidence type="ECO:0000259" key="1">
    <source>
        <dbReference type="Pfam" id="PF20700"/>
    </source>
</evidence>
<evidence type="ECO:0000313" key="2">
    <source>
        <dbReference type="EMBL" id="EKC36285.1"/>
    </source>
</evidence>
<organism evidence="2">
    <name type="scientific">Magallana gigas</name>
    <name type="common">Pacific oyster</name>
    <name type="synonym">Crassostrea gigas</name>
    <dbReference type="NCBI Taxonomy" id="29159"/>
    <lineage>
        <taxon>Eukaryota</taxon>
        <taxon>Metazoa</taxon>
        <taxon>Spiralia</taxon>
        <taxon>Lophotrochozoa</taxon>
        <taxon>Mollusca</taxon>
        <taxon>Bivalvia</taxon>
        <taxon>Autobranchia</taxon>
        <taxon>Pteriomorphia</taxon>
        <taxon>Ostreida</taxon>
        <taxon>Ostreoidea</taxon>
        <taxon>Ostreidae</taxon>
        <taxon>Magallana</taxon>
    </lineage>
</organism>
<reference evidence="2" key="1">
    <citation type="journal article" date="2012" name="Nature">
        <title>The oyster genome reveals stress adaptation and complexity of shell formation.</title>
        <authorList>
            <person name="Zhang G."/>
            <person name="Fang X."/>
            <person name="Guo X."/>
            <person name="Li L."/>
            <person name="Luo R."/>
            <person name="Xu F."/>
            <person name="Yang P."/>
            <person name="Zhang L."/>
            <person name="Wang X."/>
            <person name="Qi H."/>
            <person name="Xiong Z."/>
            <person name="Que H."/>
            <person name="Xie Y."/>
            <person name="Holland P.W."/>
            <person name="Paps J."/>
            <person name="Zhu Y."/>
            <person name="Wu F."/>
            <person name="Chen Y."/>
            <person name="Wang J."/>
            <person name="Peng C."/>
            <person name="Meng J."/>
            <person name="Yang L."/>
            <person name="Liu J."/>
            <person name="Wen B."/>
            <person name="Zhang N."/>
            <person name="Huang Z."/>
            <person name="Zhu Q."/>
            <person name="Feng Y."/>
            <person name="Mount A."/>
            <person name="Hedgecock D."/>
            <person name="Xu Z."/>
            <person name="Liu Y."/>
            <person name="Domazet-Loso T."/>
            <person name="Du Y."/>
            <person name="Sun X."/>
            <person name="Zhang S."/>
            <person name="Liu B."/>
            <person name="Cheng P."/>
            <person name="Jiang X."/>
            <person name="Li J."/>
            <person name="Fan D."/>
            <person name="Wang W."/>
            <person name="Fu W."/>
            <person name="Wang T."/>
            <person name="Wang B."/>
            <person name="Zhang J."/>
            <person name="Peng Z."/>
            <person name="Li Y."/>
            <person name="Li N."/>
            <person name="Wang J."/>
            <person name="Chen M."/>
            <person name="He Y."/>
            <person name="Tan F."/>
            <person name="Song X."/>
            <person name="Zheng Q."/>
            <person name="Huang R."/>
            <person name="Yang H."/>
            <person name="Du X."/>
            <person name="Chen L."/>
            <person name="Yang M."/>
            <person name="Gaffney P.M."/>
            <person name="Wang S."/>
            <person name="Luo L."/>
            <person name="She Z."/>
            <person name="Ming Y."/>
            <person name="Huang W."/>
            <person name="Zhang S."/>
            <person name="Huang B."/>
            <person name="Zhang Y."/>
            <person name="Qu T."/>
            <person name="Ni P."/>
            <person name="Miao G."/>
            <person name="Wang J."/>
            <person name="Wang Q."/>
            <person name="Steinberg C.E."/>
            <person name="Wang H."/>
            <person name="Li N."/>
            <person name="Qian L."/>
            <person name="Zhang G."/>
            <person name="Li Y."/>
            <person name="Yang H."/>
            <person name="Liu X."/>
            <person name="Wang J."/>
            <person name="Yin Y."/>
            <person name="Wang J."/>
        </authorList>
    </citation>
    <scope>NUCLEOTIDE SEQUENCE [LARGE SCALE GENOMIC DNA]</scope>
    <source>
        <strain evidence="2">05x7-T-G4-1.051#20</strain>
    </source>
</reference>
<dbReference type="HOGENOM" id="CLU_821961_0_0_1"/>
<feature type="domain" description="Mutator-like transposase" evidence="1">
    <location>
        <begin position="197"/>
        <end position="283"/>
    </location>
</feature>
<sequence>MKVGLAGYLYVQCTYCGNVNRVPYGKKQKKVTGQRGMPSFCVNTKLGAAMIDSVGGPQRMNNFLATLNLPTVNNKNLKVMERRAGEMIEKFADENMANESQKAFIDEMREVAAQEMDSNADSFDKELGVAIIEDEFKGDPSLIEKCNSGAFDLLTESNSSSPQPPAKTMPVEKHVGVLNRPASTKTKKKIIFPSKARSGMTVAADHAWQKRGYDSLTGHTFLISKRNKVLKTVIKHRSCATCKWWKRNRPGQRIRSHRCVWNHNGSARMMESEAGLLALKEMSSQELGSSQACEHANRETCLRVPKHLHYGESESLDFRVKATAAFINEGRKYLSEVK</sequence>
<dbReference type="Pfam" id="PF20700">
    <property type="entry name" value="Mutator"/>
    <property type="match status" value="2"/>
</dbReference>
<proteinExistence type="predicted"/>
<dbReference type="InterPro" id="IPR049012">
    <property type="entry name" value="Mutator_transp_dom"/>
</dbReference>
<protein>
    <recommendedName>
        <fullName evidence="1">Mutator-like transposase domain-containing protein</fullName>
    </recommendedName>
</protein>
<gene>
    <name evidence="2" type="ORF">CGI_10010992</name>
</gene>
<name>K1R4Y3_MAGGI</name>
<dbReference type="EMBL" id="JH816607">
    <property type="protein sequence ID" value="EKC36285.1"/>
    <property type="molecule type" value="Genomic_DNA"/>
</dbReference>
<feature type="domain" description="Mutator-like transposase" evidence="1">
    <location>
        <begin position="2"/>
        <end position="110"/>
    </location>
</feature>
<dbReference type="AlphaFoldDB" id="K1R4Y3"/>
<dbReference type="InParanoid" id="K1R4Y3"/>
<accession>K1R4Y3</accession>